<name>A0A6J5BJX5_9BURK</name>
<dbReference type="CDD" id="cd07133">
    <property type="entry name" value="ALDH_CALDH_CalB"/>
    <property type="match status" value="1"/>
</dbReference>
<evidence type="ECO:0000256" key="1">
    <source>
        <dbReference type="ARBA" id="ARBA00009986"/>
    </source>
</evidence>
<dbReference type="GO" id="GO:0006081">
    <property type="term" value="P:aldehyde metabolic process"/>
    <property type="evidence" value="ECO:0007669"/>
    <property type="project" value="InterPro"/>
</dbReference>
<keyword evidence="3" id="KW-0520">NAD</keyword>
<dbReference type="PROSITE" id="PS00687">
    <property type="entry name" value="ALDEHYDE_DEHYDR_GLU"/>
    <property type="match status" value="1"/>
</dbReference>
<dbReference type="Gene3D" id="3.40.605.10">
    <property type="entry name" value="Aldehyde Dehydrogenase, Chain A, domain 1"/>
    <property type="match status" value="1"/>
</dbReference>
<evidence type="ECO:0000256" key="4">
    <source>
        <dbReference type="PIRNR" id="PIRNR036492"/>
    </source>
</evidence>
<reference evidence="9 10" key="1">
    <citation type="submission" date="2020-04" db="EMBL/GenBank/DDBJ databases">
        <authorList>
            <person name="De Canck E."/>
        </authorList>
    </citation>
    <scope>NUCLEOTIDE SEQUENCE [LARGE SCALE GENOMIC DNA]</scope>
    <source>
        <strain evidence="9 10">LMG 24238</strain>
    </source>
</reference>
<dbReference type="AlphaFoldDB" id="A0A6J5BJX5"/>
<dbReference type="PANTHER" id="PTHR43570">
    <property type="entry name" value="ALDEHYDE DEHYDROGENASE"/>
    <property type="match status" value="1"/>
</dbReference>
<dbReference type="InterPro" id="IPR029510">
    <property type="entry name" value="Ald_DH_CS_GLU"/>
</dbReference>
<dbReference type="EMBL" id="CADIKC010000005">
    <property type="protein sequence ID" value="CAB3706912.1"/>
    <property type="molecule type" value="Genomic_DNA"/>
</dbReference>
<dbReference type="SUPFAM" id="SSF53720">
    <property type="entry name" value="ALDH-like"/>
    <property type="match status" value="1"/>
</dbReference>
<evidence type="ECO:0000313" key="9">
    <source>
        <dbReference type="EMBL" id="CAB3706912.1"/>
    </source>
</evidence>
<dbReference type="InterPro" id="IPR016163">
    <property type="entry name" value="Ald_DH_C"/>
</dbReference>
<dbReference type="GeneID" id="97042555"/>
<dbReference type="PANTHER" id="PTHR43570:SF20">
    <property type="entry name" value="ALDEHYDE DEHYDROGENASE ALDX-RELATED"/>
    <property type="match status" value="1"/>
</dbReference>
<dbReference type="InterPro" id="IPR016160">
    <property type="entry name" value="Ald_DH_CS_CYS"/>
</dbReference>
<dbReference type="PIRSF" id="PIRSF036492">
    <property type="entry name" value="ALDH"/>
    <property type="match status" value="1"/>
</dbReference>
<dbReference type="Proteomes" id="UP000494255">
    <property type="component" value="Unassembled WGS sequence"/>
</dbReference>
<accession>A0A6J5BJX5</accession>
<proteinExistence type="inferred from homology"/>
<keyword evidence="2 4" id="KW-0560">Oxidoreductase</keyword>
<feature type="domain" description="Aldehyde dehydrogenase" evidence="8">
    <location>
        <begin position="32"/>
        <end position="445"/>
    </location>
</feature>
<dbReference type="PROSITE" id="PS00070">
    <property type="entry name" value="ALDEHYDE_DEHYDR_CYS"/>
    <property type="match status" value="1"/>
</dbReference>
<evidence type="ECO:0000256" key="6">
    <source>
        <dbReference type="PROSITE-ProRule" id="PRU10007"/>
    </source>
</evidence>
<sequence length="490" mass="53939">MNAIAEPTVARSLVSLLDLQRTAFLSQPVPDIGRRRRQLARLRGAVLAYRHEIETAISADFGNRSRHETGIMELAGIIQAIDYLSRKLPRFMKRERRHVGFVYRSGQAYVEYQPKGIIGVMAPWNYPVSLNMIPLATALAAGNRVMLKPSELTPRTSDVISRMLTEIFAPEEVAVVLGGPEVGAEFSRLPFDHLLFTGSTQVGKKVMKAASDHLVPLTLELGGKSPVIVSRGHANEQTMNSIVFGKLSNGGQTCVAPDYALVHEDDRDRFVQAYMETVARFYPDGPTSDDYTSIVSDGHHARLLDLVEDARQKGATVIKAGLHPERATTRVRTMPPTLVIGVSDGMKIMQEEIFGPILPVRTYRAIGQVIDYVNSRDRPLALYYFGSDISERDLVLQRTTSGNVGVNNTIMHVAQDDLPFGGIGPSGMGAYHGIEGFRAMSHAKGVFIQGRWSLGRLLHAPFGKLAAFALTMTLGRPRNHPKDSQIKLGF</sequence>
<feature type="active site" evidence="5 6">
    <location>
        <position position="220"/>
    </location>
</feature>
<feature type="active site" evidence="5">
    <location>
        <position position="254"/>
    </location>
</feature>
<dbReference type="Pfam" id="PF00171">
    <property type="entry name" value="Aldedh"/>
    <property type="match status" value="1"/>
</dbReference>
<evidence type="ECO:0000256" key="5">
    <source>
        <dbReference type="PIRSR" id="PIRSR036492-1"/>
    </source>
</evidence>
<evidence type="ECO:0000256" key="7">
    <source>
        <dbReference type="RuleBase" id="RU003345"/>
    </source>
</evidence>
<dbReference type="InterPro" id="IPR016162">
    <property type="entry name" value="Ald_DH_N"/>
</dbReference>
<dbReference type="InterPro" id="IPR016161">
    <property type="entry name" value="Ald_DH/histidinol_DH"/>
</dbReference>
<evidence type="ECO:0000256" key="2">
    <source>
        <dbReference type="ARBA" id="ARBA00023002"/>
    </source>
</evidence>
<dbReference type="GO" id="GO:0004029">
    <property type="term" value="F:aldehyde dehydrogenase (NAD+) activity"/>
    <property type="evidence" value="ECO:0007669"/>
    <property type="project" value="TreeGrafter"/>
</dbReference>
<protein>
    <recommendedName>
        <fullName evidence="4">Aldehyde dehydrogenase</fullName>
    </recommendedName>
</protein>
<evidence type="ECO:0000259" key="8">
    <source>
        <dbReference type="Pfam" id="PF00171"/>
    </source>
</evidence>
<dbReference type="InterPro" id="IPR012394">
    <property type="entry name" value="Aldehyde_DH_NAD(P)"/>
</dbReference>
<evidence type="ECO:0000313" key="10">
    <source>
        <dbReference type="Proteomes" id="UP000494255"/>
    </source>
</evidence>
<gene>
    <name evidence="9" type="primary">calB_1</name>
    <name evidence="9" type="ORF">LMG24238_03949</name>
</gene>
<organism evidence="9 10">
    <name type="scientific">Paraburkholderia sediminicola</name>
    <dbReference type="NCBI Taxonomy" id="458836"/>
    <lineage>
        <taxon>Bacteria</taxon>
        <taxon>Pseudomonadati</taxon>
        <taxon>Pseudomonadota</taxon>
        <taxon>Betaproteobacteria</taxon>
        <taxon>Burkholderiales</taxon>
        <taxon>Burkholderiaceae</taxon>
        <taxon>Paraburkholderia</taxon>
    </lineage>
</organism>
<evidence type="ECO:0000256" key="3">
    <source>
        <dbReference type="ARBA" id="ARBA00023027"/>
    </source>
</evidence>
<dbReference type="RefSeq" id="WP_175051956.1">
    <property type="nucleotide sequence ID" value="NZ_CADIKC010000005.1"/>
</dbReference>
<comment type="similarity">
    <text evidence="1 4 7">Belongs to the aldehyde dehydrogenase family.</text>
</comment>
<dbReference type="GO" id="GO:0005737">
    <property type="term" value="C:cytoplasm"/>
    <property type="evidence" value="ECO:0007669"/>
    <property type="project" value="TreeGrafter"/>
</dbReference>
<dbReference type="Gene3D" id="3.40.309.10">
    <property type="entry name" value="Aldehyde Dehydrogenase, Chain A, domain 2"/>
    <property type="match status" value="1"/>
</dbReference>
<dbReference type="InterPro" id="IPR015590">
    <property type="entry name" value="Aldehyde_DH_dom"/>
</dbReference>
<keyword evidence="10" id="KW-1185">Reference proteome</keyword>